<proteinExistence type="predicted"/>
<feature type="region of interest" description="Disordered" evidence="2">
    <location>
        <begin position="284"/>
        <end position="338"/>
    </location>
</feature>
<evidence type="ECO:0000256" key="2">
    <source>
        <dbReference type="SAM" id="MobiDB-lite"/>
    </source>
</evidence>
<protein>
    <recommendedName>
        <fullName evidence="5">Cellulose-binding protein</fullName>
    </recommendedName>
</protein>
<evidence type="ECO:0000313" key="4">
    <source>
        <dbReference type="Proteomes" id="UP000600080"/>
    </source>
</evidence>
<keyword evidence="1" id="KW-0175">Coiled coil</keyword>
<feature type="compositionally biased region" description="Polar residues" evidence="2">
    <location>
        <begin position="326"/>
        <end position="338"/>
    </location>
</feature>
<dbReference type="SUPFAM" id="SSF58113">
    <property type="entry name" value="Apolipoprotein A-I"/>
    <property type="match status" value="1"/>
</dbReference>
<feature type="compositionally biased region" description="Basic and acidic residues" evidence="2">
    <location>
        <begin position="219"/>
        <end position="239"/>
    </location>
</feature>
<keyword evidence="4" id="KW-1185">Reference proteome</keyword>
<sequence>MSASVSPHGFETVRGRGYRPEDVDRRVEGLSVDRDSCWERAARLTVLANEMEAELTELRAQVAQLPPQTFESLGSEARLIFTTAQSEGARLRAGAEREARKLGDEAAAYSDEVRDAAERAGYALRTEAEEWGRRTEEASRGEAAELAVTAAQEAAELRDDAAEALAQVRARTAQLLCDQEKRQSQEWDAAGQDIAEQEAETDRLLIDLDARGKDARADAQRRYAEAEEEARHRQEDADGRAAGMLAQARAEVERIERATERIVAGHDAERAEVRVHMAHVRTSLAALTGKPQAAEEHGADAAQSGPGARPGRTGRSTGPDAEDTVETQVPRSRGSADS</sequence>
<accession>A0ABQ2K430</accession>
<organism evidence="3 4">
    <name type="scientific">Streptomyces kronopolitis</name>
    <dbReference type="NCBI Taxonomy" id="1612435"/>
    <lineage>
        <taxon>Bacteria</taxon>
        <taxon>Bacillati</taxon>
        <taxon>Actinomycetota</taxon>
        <taxon>Actinomycetes</taxon>
        <taxon>Kitasatosporales</taxon>
        <taxon>Streptomycetaceae</taxon>
        <taxon>Streptomyces</taxon>
    </lineage>
</organism>
<reference evidence="4" key="1">
    <citation type="journal article" date="2019" name="Int. J. Syst. Evol. Microbiol.">
        <title>The Global Catalogue of Microorganisms (GCM) 10K type strain sequencing project: providing services to taxonomists for standard genome sequencing and annotation.</title>
        <authorList>
            <consortium name="The Broad Institute Genomics Platform"/>
            <consortium name="The Broad Institute Genome Sequencing Center for Infectious Disease"/>
            <person name="Wu L."/>
            <person name="Ma J."/>
        </authorList>
    </citation>
    <scope>NUCLEOTIDE SEQUENCE [LARGE SCALE GENOMIC DNA]</scope>
    <source>
        <strain evidence="4">CGMCC 4.7323</strain>
    </source>
</reference>
<feature type="region of interest" description="Disordered" evidence="2">
    <location>
        <begin position="219"/>
        <end position="245"/>
    </location>
</feature>
<name>A0ABQ2K430_9ACTN</name>
<dbReference type="EMBL" id="BMND01000073">
    <property type="protein sequence ID" value="GGN65142.1"/>
    <property type="molecule type" value="Genomic_DNA"/>
</dbReference>
<evidence type="ECO:0000256" key="1">
    <source>
        <dbReference type="SAM" id="Coils"/>
    </source>
</evidence>
<comment type="caution">
    <text evidence="3">The sequence shown here is derived from an EMBL/GenBank/DDBJ whole genome shotgun (WGS) entry which is preliminary data.</text>
</comment>
<evidence type="ECO:0008006" key="5">
    <source>
        <dbReference type="Google" id="ProtNLM"/>
    </source>
</evidence>
<feature type="coiled-coil region" evidence="1">
    <location>
        <begin position="92"/>
        <end position="119"/>
    </location>
</feature>
<evidence type="ECO:0000313" key="3">
    <source>
        <dbReference type="EMBL" id="GGN65142.1"/>
    </source>
</evidence>
<dbReference type="Proteomes" id="UP000600080">
    <property type="component" value="Unassembled WGS sequence"/>
</dbReference>
<gene>
    <name evidence="3" type="ORF">GCM10012285_67730</name>
</gene>